<dbReference type="SUPFAM" id="SSF54495">
    <property type="entry name" value="UBC-like"/>
    <property type="match status" value="1"/>
</dbReference>
<dbReference type="Pfam" id="PF23048">
    <property type="entry name" value="SH3-A_UBE2O"/>
    <property type="match status" value="1"/>
</dbReference>
<evidence type="ECO:0000256" key="1">
    <source>
        <dbReference type="ARBA" id="ARBA00022679"/>
    </source>
</evidence>
<feature type="region of interest" description="Disordered" evidence="3">
    <location>
        <begin position="264"/>
        <end position="317"/>
    </location>
</feature>
<dbReference type="Pfam" id="PF23044">
    <property type="entry name" value="SH3-C_UBE2O"/>
    <property type="match status" value="1"/>
</dbReference>
<evidence type="ECO:0000313" key="5">
    <source>
        <dbReference type="EMBL" id="KAF2610023.1"/>
    </source>
</evidence>
<dbReference type="PANTHER" id="PTHR46116">
    <property type="entry name" value="(E3-INDEPENDENT) E2 UBIQUITIN-CONJUGATING ENZYME"/>
    <property type="match status" value="1"/>
</dbReference>
<dbReference type="InterPro" id="IPR057732">
    <property type="entry name" value="SH3-A_UBE2O"/>
</dbReference>
<dbReference type="InterPro" id="IPR016135">
    <property type="entry name" value="UBQ-conjugating_enzyme/RWD"/>
</dbReference>
<protein>
    <recommendedName>
        <fullName evidence="4">UBC core domain-containing protein</fullName>
    </recommendedName>
</protein>
<dbReference type="AlphaFoldDB" id="A0A8S9LYA5"/>
<feature type="compositionally biased region" description="Acidic residues" evidence="3">
    <location>
        <begin position="72"/>
        <end position="103"/>
    </location>
</feature>
<feature type="compositionally biased region" description="Basic and acidic residues" evidence="3">
    <location>
        <begin position="399"/>
        <end position="410"/>
    </location>
</feature>
<feature type="compositionally biased region" description="Low complexity" evidence="3">
    <location>
        <begin position="266"/>
        <end position="278"/>
    </location>
</feature>
<name>A0A8S9LYA5_BRACR</name>
<evidence type="ECO:0000256" key="2">
    <source>
        <dbReference type="ARBA" id="ARBA00022786"/>
    </source>
</evidence>
<accession>A0A8S9LYA5</accession>
<dbReference type="PANTHER" id="PTHR46116:SF21">
    <property type="entry name" value="UBIQUITIN-CONJUGATING ENZYME E2 23-RELATED"/>
    <property type="match status" value="1"/>
</dbReference>
<dbReference type="InterPro" id="IPR057734">
    <property type="entry name" value="UBE2O-like_SH3-C"/>
</dbReference>
<feature type="non-terminal residue" evidence="5">
    <location>
        <position position="1"/>
    </location>
</feature>
<evidence type="ECO:0000256" key="3">
    <source>
        <dbReference type="SAM" id="MobiDB-lite"/>
    </source>
</evidence>
<evidence type="ECO:0000259" key="4">
    <source>
        <dbReference type="PROSITE" id="PS50127"/>
    </source>
</evidence>
<feature type="compositionally biased region" description="Basic and acidic residues" evidence="3">
    <location>
        <begin position="104"/>
        <end position="121"/>
    </location>
</feature>
<comment type="caution">
    <text evidence="5">The sequence shown here is derived from an EMBL/GenBank/DDBJ whole genome shotgun (WGS) entry which is preliminary data.</text>
</comment>
<proteinExistence type="predicted"/>
<dbReference type="InterPro" id="IPR000608">
    <property type="entry name" value="UBC"/>
</dbReference>
<feature type="region of interest" description="Disordered" evidence="3">
    <location>
        <begin position="338"/>
        <end position="419"/>
    </location>
</feature>
<feature type="domain" description="UBC core" evidence="4">
    <location>
        <begin position="447"/>
        <end position="552"/>
    </location>
</feature>
<feature type="region of interest" description="Disordered" evidence="3">
    <location>
        <begin position="1"/>
        <end position="126"/>
    </location>
</feature>
<reference evidence="5" key="1">
    <citation type="submission" date="2019-12" db="EMBL/GenBank/DDBJ databases">
        <title>Genome sequencing and annotation of Brassica cretica.</title>
        <authorList>
            <person name="Studholme D.J."/>
            <person name="Sarris P.F."/>
        </authorList>
    </citation>
    <scope>NUCLEOTIDE SEQUENCE</scope>
    <source>
        <strain evidence="5">PFS-102/07</strain>
        <tissue evidence="5">Leaf</tissue>
    </source>
</reference>
<keyword evidence="2" id="KW-0833">Ubl conjugation pathway</keyword>
<organism evidence="5">
    <name type="scientific">Brassica cretica</name>
    <name type="common">Mustard</name>
    <dbReference type="NCBI Taxonomy" id="69181"/>
    <lineage>
        <taxon>Eukaryota</taxon>
        <taxon>Viridiplantae</taxon>
        <taxon>Streptophyta</taxon>
        <taxon>Embryophyta</taxon>
        <taxon>Tracheophyta</taxon>
        <taxon>Spermatophyta</taxon>
        <taxon>Magnoliopsida</taxon>
        <taxon>eudicotyledons</taxon>
        <taxon>Gunneridae</taxon>
        <taxon>Pentapetalae</taxon>
        <taxon>rosids</taxon>
        <taxon>malvids</taxon>
        <taxon>Brassicales</taxon>
        <taxon>Brassicaceae</taxon>
        <taxon>Brassiceae</taxon>
        <taxon>Brassica</taxon>
    </lineage>
</organism>
<dbReference type="Gene3D" id="3.10.110.10">
    <property type="entry name" value="Ubiquitin Conjugating Enzyme"/>
    <property type="match status" value="1"/>
</dbReference>
<dbReference type="Pfam" id="PF00179">
    <property type="entry name" value="UQ_con"/>
    <property type="match status" value="1"/>
</dbReference>
<feature type="compositionally biased region" description="Acidic residues" evidence="3">
    <location>
        <begin position="1"/>
        <end position="28"/>
    </location>
</feature>
<sequence length="552" mass="60743">MEHEQDDPGVDLPLDDSLESEPICDDPTVDSNSNRIVKADDSGSNEHPNIYRHDIVRNNKTGSIGVVSEVAGDSDSESDISDEQNDGSDDDDEDDDDDDDAAEEEGKKANEDNVGRGEKKAGGNYKCGTLEGDQIRVLWMDDTEPVQDVNNVTVVDRGFLHGDYVASSSDPTGQVGVVVDVDMSVDLLALDEQDNGHQDAEYHQEAIVRDKEQNDVDMNLSELSWVGNITGLKDGDIEVTWADGMVSTVGPQAIYVVGRDDDESIAAESEASDAASWETVDDDDKGGAPPEEDLGRGSFLEENSDAENNGENDSGRNGALALPLAAVEFMTRMASGIFSRGQKTEDSSSSSLTDDNGYKQAEVTNSSQERGSFLDDHSPTNFSATDNCDSEGTVLENEAVERSEGEKTEEPIPSESDSCSFKRFDISQDPLDHHYLGSDEQKTKERRWFKKVDQDWKILQNNLPDGIFVRVYEDRMDLLRAVIAGAYGTPYQDGLFFFDFHLPSDYPSVPPDFEELIKDHFRKRGYYILKACDAYMKGYLIGSLSKDASVID</sequence>
<gene>
    <name evidence="5" type="ORF">F2Q70_00010601</name>
</gene>
<dbReference type="GO" id="GO:0061631">
    <property type="term" value="F:ubiquitin conjugating enzyme activity"/>
    <property type="evidence" value="ECO:0007669"/>
    <property type="project" value="TreeGrafter"/>
</dbReference>
<dbReference type="PROSITE" id="PS50127">
    <property type="entry name" value="UBC_2"/>
    <property type="match status" value="1"/>
</dbReference>
<dbReference type="EMBL" id="QGKY02000089">
    <property type="protein sequence ID" value="KAF2610023.1"/>
    <property type="molecule type" value="Genomic_DNA"/>
</dbReference>
<keyword evidence="1" id="KW-0808">Transferase</keyword>